<dbReference type="Proteomes" id="UP000037035">
    <property type="component" value="Unassembled WGS sequence"/>
</dbReference>
<organism evidence="1 2">
    <name type="scientific">Puccinia sorghi</name>
    <dbReference type="NCBI Taxonomy" id="27349"/>
    <lineage>
        <taxon>Eukaryota</taxon>
        <taxon>Fungi</taxon>
        <taxon>Dikarya</taxon>
        <taxon>Basidiomycota</taxon>
        <taxon>Pucciniomycotina</taxon>
        <taxon>Pucciniomycetes</taxon>
        <taxon>Pucciniales</taxon>
        <taxon>Pucciniaceae</taxon>
        <taxon>Puccinia</taxon>
    </lineage>
</organism>
<dbReference type="AlphaFoldDB" id="A0A0L6UST8"/>
<evidence type="ECO:0000313" key="1">
    <source>
        <dbReference type="EMBL" id="KNZ50895.1"/>
    </source>
</evidence>
<dbReference type="EMBL" id="LAVV01009268">
    <property type="protein sequence ID" value="KNZ50895.1"/>
    <property type="molecule type" value="Genomic_DNA"/>
</dbReference>
<accession>A0A0L6UST8</accession>
<protein>
    <submittedName>
        <fullName evidence="1">Uncharacterized protein</fullName>
    </submittedName>
</protein>
<proteinExistence type="predicted"/>
<evidence type="ECO:0000313" key="2">
    <source>
        <dbReference type="Proteomes" id="UP000037035"/>
    </source>
</evidence>
<reference evidence="1 2" key="1">
    <citation type="submission" date="2015-08" db="EMBL/GenBank/DDBJ databases">
        <title>Next Generation Sequencing and Analysis of the Genome of Puccinia sorghi L Schw, the Causal Agent of Maize Common Rust.</title>
        <authorList>
            <person name="Rochi L."/>
            <person name="Burguener G."/>
            <person name="Darino M."/>
            <person name="Turjanski A."/>
            <person name="Kreff E."/>
            <person name="Dieguez M.J."/>
            <person name="Sacco F."/>
        </authorList>
    </citation>
    <scope>NUCLEOTIDE SEQUENCE [LARGE SCALE GENOMIC DNA]</scope>
    <source>
        <strain evidence="1 2">RO10H11247</strain>
    </source>
</reference>
<sequence length="452" mass="50515">MCSLPPLPHVHSANMLLPPCNLLRHDVLIRAASLRRFSSVLDSVCGIRLNIWVYMNLLSCPSFLQVALGKRGQVVPCFLPSSPFAKTHTVVVCQVKQPTPQLGRLTLASERGGSELSRVCGLEGSASGGFFGLSRRFTHFTNRECYTKLRRRKIRAFLMVLWADGNSLRTSGRLPLPPQTCGFSRKSFFLRRIARRGAWHPPNRPSRSQELLLILGFFALIHTIHNKNSTSIEKQLSMLEQPKVKFPDTLVSRCHGLDTFRRAHALAGLELWGLLPFFFFWFFAGAPPSLRVCLEHLGCLITQVTCTGAPKSWSVVFLKSFYVVRYTSISNALHILGDVSLPYPNGPTFHAGYTVEGCLCDWNMRKYRVFVWPLGDLFSGDIRNSSRLIVSTVTWIPPCNTMPESIIFLYHHKSWISANGGSCVARSAFLTAFSRLSSATIIITSHSNTEGG</sequence>
<keyword evidence="2" id="KW-1185">Reference proteome</keyword>
<comment type="caution">
    <text evidence="1">The sequence shown here is derived from an EMBL/GenBank/DDBJ whole genome shotgun (WGS) entry which is preliminary data.</text>
</comment>
<gene>
    <name evidence="1" type="ORF">VP01_418g2</name>
</gene>
<dbReference type="VEuPathDB" id="FungiDB:VP01_418g2"/>
<name>A0A0L6UST8_9BASI</name>